<evidence type="ECO:0000313" key="5">
    <source>
        <dbReference type="EMBL" id="KAF7136971.1"/>
    </source>
</evidence>
<evidence type="ECO:0000256" key="1">
    <source>
        <dbReference type="ARBA" id="ARBA00007447"/>
    </source>
</evidence>
<dbReference type="PROSITE" id="PS51767">
    <property type="entry name" value="PEPTIDASE_A1"/>
    <property type="match status" value="1"/>
</dbReference>
<dbReference type="PANTHER" id="PTHR47966">
    <property type="entry name" value="BETA-SITE APP-CLEAVING ENZYME, ISOFORM A-RELATED"/>
    <property type="match status" value="1"/>
</dbReference>
<evidence type="ECO:0000256" key="3">
    <source>
        <dbReference type="SAM" id="SignalP"/>
    </source>
</evidence>
<keyword evidence="3" id="KW-0732">Signal</keyword>
<dbReference type="InterPro" id="IPR021109">
    <property type="entry name" value="Peptidase_aspartic_dom_sf"/>
</dbReference>
<feature type="chain" id="PRO_5034000911" description="Peptidase A1 domain-containing protein" evidence="3">
    <location>
        <begin position="21"/>
        <end position="455"/>
    </location>
</feature>
<dbReference type="InterPro" id="IPR033121">
    <property type="entry name" value="PEPTIDASE_A1"/>
</dbReference>
<evidence type="ECO:0000256" key="2">
    <source>
        <dbReference type="ARBA" id="ARBA00022801"/>
    </source>
</evidence>
<sequence length="455" mass="49038">MARLACMLVLWAVALLPTTAETLPAVKKDNLAVISAKLRKGSFPSTLQKRDTISAPALSDDGSYLMNISIGTPPQPVGMVLDTLDTTFMVMYPGPNTNCSAHHHCEEMGYFDPRNSSTFATTEHNWEGLDDSFDGSDTVTVGGAKLSDVSLGLVTINGPYSYNLLGIGPDNRSFPYQLVDSGLISTPSFSAWRNPNTTNEGEIIFGGINSAKFIAPLHAFSFKDIISFPVHGIQIKLANGITSQTESNSQNSTITSTIPVARFPLYSRYITTNLPRAMTMDLYAALNLSSFQWENGYWPPPQVPCTRRSENHTIAFLIGNTTIPISWSAFLSEEYNDPETCSFYITPSDDDKGSWTGILGSLFLSNIYLAVDYNSMMVGIAPLNKNPGSDEIFEMKTSSPQIPQAVGDFPPTVTAYAPAPTENPTTETSSGLAAMRTAAPGLLPGVVGAVVLAII</sequence>
<dbReference type="OrthoDB" id="771136at2759"/>
<dbReference type="PRINTS" id="PR00792">
    <property type="entry name" value="PEPSIN"/>
</dbReference>
<reference evidence="5" key="1">
    <citation type="submission" date="2020-06" db="EMBL/GenBank/DDBJ databases">
        <title>Draft genome sequences of strains closely related to Aspergillus parafelis and Aspergillus hiratsukae.</title>
        <authorList>
            <person name="Dos Santos R.A.C."/>
            <person name="Rivero-Menendez O."/>
            <person name="Steenwyk J.L."/>
            <person name="Mead M.E."/>
            <person name="Goldman G.H."/>
            <person name="Alastruey-Izquierdo A."/>
            <person name="Rokas A."/>
        </authorList>
    </citation>
    <scope>NUCLEOTIDE SEQUENCE</scope>
    <source>
        <strain evidence="5">CNM-CM5793</strain>
    </source>
</reference>
<dbReference type="Gene3D" id="2.40.70.10">
    <property type="entry name" value="Acid Proteases"/>
    <property type="match status" value="2"/>
</dbReference>
<evidence type="ECO:0000259" key="4">
    <source>
        <dbReference type="PROSITE" id="PS51767"/>
    </source>
</evidence>
<dbReference type="GO" id="GO:0006508">
    <property type="term" value="P:proteolysis"/>
    <property type="evidence" value="ECO:0007669"/>
    <property type="project" value="InterPro"/>
</dbReference>
<feature type="signal peptide" evidence="3">
    <location>
        <begin position="1"/>
        <end position="20"/>
    </location>
</feature>
<comment type="similarity">
    <text evidence="1">Belongs to the peptidase A1 family.</text>
</comment>
<keyword evidence="6" id="KW-1185">Reference proteome</keyword>
<accession>A0A8H6PI46</accession>
<dbReference type="Pfam" id="PF00026">
    <property type="entry name" value="Asp"/>
    <property type="match status" value="1"/>
</dbReference>
<dbReference type="SUPFAM" id="SSF50630">
    <property type="entry name" value="Acid proteases"/>
    <property type="match status" value="1"/>
</dbReference>
<evidence type="ECO:0000313" key="6">
    <source>
        <dbReference type="Proteomes" id="UP000630445"/>
    </source>
</evidence>
<dbReference type="AlphaFoldDB" id="A0A8H6PI46"/>
<gene>
    <name evidence="5" type="ORF">CNMCM5793_006675</name>
</gene>
<dbReference type="Proteomes" id="UP000630445">
    <property type="component" value="Unassembled WGS sequence"/>
</dbReference>
<dbReference type="PANTHER" id="PTHR47966:SF51">
    <property type="entry name" value="BETA-SITE APP-CLEAVING ENZYME, ISOFORM A-RELATED"/>
    <property type="match status" value="1"/>
</dbReference>
<dbReference type="InterPro" id="IPR001461">
    <property type="entry name" value="Aspartic_peptidase_A1"/>
</dbReference>
<protein>
    <recommendedName>
        <fullName evidence="4">Peptidase A1 domain-containing protein</fullName>
    </recommendedName>
</protein>
<dbReference type="GO" id="GO:0004190">
    <property type="term" value="F:aspartic-type endopeptidase activity"/>
    <property type="evidence" value="ECO:0007669"/>
    <property type="project" value="InterPro"/>
</dbReference>
<name>A0A8H6PI46_9EURO</name>
<keyword evidence="2" id="KW-0378">Hydrolase</keyword>
<proteinExistence type="inferred from homology"/>
<comment type="caution">
    <text evidence="5">The sequence shown here is derived from an EMBL/GenBank/DDBJ whole genome shotgun (WGS) entry which is preliminary data.</text>
</comment>
<organism evidence="5 6">
    <name type="scientific">Aspergillus hiratsukae</name>
    <dbReference type="NCBI Taxonomy" id="1194566"/>
    <lineage>
        <taxon>Eukaryota</taxon>
        <taxon>Fungi</taxon>
        <taxon>Dikarya</taxon>
        <taxon>Ascomycota</taxon>
        <taxon>Pezizomycotina</taxon>
        <taxon>Eurotiomycetes</taxon>
        <taxon>Eurotiomycetidae</taxon>
        <taxon>Eurotiales</taxon>
        <taxon>Aspergillaceae</taxon>
        <taxon>Aspergillus</taxon>
        <taxon>Aspergillus subgen. Fumigati</taxon>
    </lineage>
</organism>
<feature type="domain" description="Peptidase A1" evidence="4">
    <location>
        <begin position="64"/>
        <end position="381"/>
    </location>
</feature>
<dbReference type="EMBL" id="JACBAD010001674">
    <property type="protein sequence ID" value="KAF7136971.1"/>
    <property type="molecule type" value="Genomic_DNA"/>
</dbReference>